<dbReference type="InterPro" id="IPR005863">
    <property type="entry name" value="UDP-N-AcMur_synth"/>
</dbReference>
<gene>
    <name evidence="14" type="primary">murF</name>
    <name evidence="14" type="ORF">QEH59_09205</name>
</gene>
<feature type="domain" description="Mur ligase central" evidence="13">
    <location>
        <begin position="107"/>
        <end position="294"/>
    </location>
</feature>
<sequence>MMPSFEAQRIADWTGGTWLNPSKLDIEGFCFDARQIKPGQCFVALSGGGRDGHDFVQQAAKGGAVAALVERIQPIALPQLQVADTLVALAAIAAAVRSQYSHPVVGITGSCGKTSTKEMLRLVLGSARTHATAGNWNNRIGVPMTLFGLDSRLQDFAVIEAGINQPDEMLQLGQMIQADLCVVTNIGHAHLELLGSMDNVATEKSFLVQCAKPDSPVVLPAAALAFPAYAKLANRVIALLKDGQAEPAVVPNELVRYSTVMEDGYQLLNMQNHTYRIASLSHGMASNAALAIVSAKQLGISESEIEQRIASWRPAGNRGRIETLAAQTFYIDCYNANPSSMIDALGAFIQSVSPDLARIYVMGAMNELGVTALSEHERLGRLLSLRECDRALFVGPEPLTSAYQLGALSGGAAPQQIQCFENIEKIKSMVAPFEGAIFLKGSRSYRLEELLPPGISS</sequence>
<evidence type="ECO:0000256" key="4">
    <source>
        <dbReference type="ARBA" id="ARBA00022741"/>
    </source>
</evidence>
<keyword evidence="5" id="KW-0067">ATP-binding</keyword>
<dbReference type="InterPro" id="IPR000713">
    <property type="entry name" value="Mur_ligase_N"/>
</dbReference>
<evidence type="ECO:0000259" key="13">
    <source>
        <dbReference type="Pfam" id="PF08245"/>
    </source>
</evidence>
<evidence type="ECO:0000256" key="1">
    <source>
        <dbReference type="ARBA" id="ARBA00022490"/>
    </source>
</evidence>
<dbReference type="Pfam" id="PF01225">
    <property type="entry name" value="Mur_ligase"/>
    <property type="match status" value="1"/>
</dbReference>
<dbReference type="SUPFAM" id="SSF53244">
    <property type="entry name" value="MurD-like peptide ligases, peptide-binding domain"/>
    <property type="match status" value="1"/>
</dbReference>
<keyword evidence="9 10" id="KW-0961">Cell wall biogenesis/degradation</keyword>
<evidence type="ECO:0000256" key="6">
    <source>
        <dbReference type="ARBA" id="ARBA00022960"/>
    </source>
</evidence>
<name>A0ABU1AIT1_9BACT</name>
<comment type="pathway">
    <text evidence="10">Cell wall biogenesis; peptidoglycan biosynthesis.</text>
</comment>
<dbReference type="EC" id="6.3.2.10" evidence="10"/>
<organism evidence="14 15">
    <name type="scientific">Thalassobacterium sedimentorum</name>
    <dbReference type="NCBI Taxonomy" id="3041258"/>
    <lineage>
        <taxon>Bacteria</taxon>
        <taxon>Pseudomonadati</taxon>
        <taxon>Verrucomicrobiota</taxon>
        <taxon>Opitutia</taxon>
        <taxon>Puniceicoccales</taxon>
        <taxon>Coraliomargaritaceae</taxon>
        <taxon>Thalassobacterium</taxon>
    </lineage>
</organism>
<comment type="subcellular location">
    <subcellularLocation>
        <location evidence="10">Cytoplasm</location>
    </subcellularLocation>
</comment>
<dbReference type="Pfam" id="PF02875">
    <property type="entry name" value="Mur_ligase_C"/>
    <property type="match status" value="1"/>
</dbReference>
<feature type="domain" description="Mur ligase C-terminal" evidence="12">
    <location>
        <begin position="319"/>
        <end position="428"/>
    </location>
</feature>
<evidence type="ECO:0000256" key="10">
    <source>
        <dbReference type="RuleBase" id="RU004136"/>
    </source>
</evidence>
<dbReference type="Proteomes" id="UP001243717">
    <property type="component" value="Unassembled WGS sequence"/>
</dbReference>
<dbReference type="InterPro" id="IPR004101">
    <property type="entry name" value="Mur_ligase_C"/>
</dbReference>
<evidence type="ECO:0000256" key="2">
    <source>
        <dbReference type="ARBA" id="ARBA00022598"/>
    </source>
</evidence>
<dbReference type="InterPro" id="IPR013221">
    <property type="entry name" value="Mur_ligase_cen"/>
</dbReference>
<keyword evidence="7 10" id="KW-0573">Peptidoglycan synthesis</keyword>
<dbReference type="InterPro" id="IPR036565">
    <property type="entry name" value="Mur-like_cat_sf"/>
</dbReference>
<keyword evidence="15" id="KW-1185">Reference proteome</keyword>
<dbReference type="PANTHER" id="PTHR43024">
    <property type="entry name" value="UDP-N-ACETYLMURAMOYL-TRIPEPTIDE--D-ALANYL-D-ALANINE LIGASE"/>
    <property type="match status" value="1"/>
</dbReference>
<dbReference type="GO" id="GO:0016874">
    <property type="term" value="F:ligase activity"/>
    <property type="evidence" value="ECO:0007669"/>
    <property type="project" value="UniProtKB-KW"/>
</dbReference>
<keyword evidence="6 10" id="KW-0133">Cell shape</keyword>
<evidence type="ECO:0000256" key="5">
    <source>
        <dbReference type="ARBA" id="ARBA00022840"/>
    </source>
</evidence>
<evidence type="ECO:0000259" key="12">
    <source>
        <dbReference type="Pfam" id="PF02875"/>
    </source>
</evidence>
<dbReference type="Gene3D" id="3.40.1390.10">
    <property type="entry name" value="MurE/MurF, N-terminal domain"/>
    <property type="match status" value="1"/>
</dbReference>
<dbReference type="SUPFAM" id="SSF63418">
    <property type="entry name" value="MurE/MurF N-terminal domain"/>
    <property type="match status" value="1"/>
</dbReference>
<accession>A0ABU1AIT1</accession>
<evidence type="ECO:0000256" key="8">
    <source>
        <dbReference type="ARBA" id="ARBA00023306"/>
    </source>
</evidence>
<keyword evidence="1" id="KW-0963">Cytoplasm</keyword>
<dbReference type="RefSeq" id="WP_308985069.1">
    <property type="nucleotide sequence ID" value="NZ_JARXIC010000012.1"/>
</dbReference>
<dbReference type="InterPro" id="IPR036615">
    <property type="entry name" value="Mur_ligase_C_dom_sf"/>
</dbReference>
<feature type="domain" description="Mur ligase N-terminal catalytic" evidence="11">
    <location>
        <begin position="27"/>
        <end position="87"/>
    </location>
</feature>
<proteinExistence type="predicted"/>
<keyword evidence="8 10" id="KW-0131">Cell cycle</keyword>
<evidence type="ECO:0000256" key="7">
    <source>
        <dbReference type="ARBA" id="ARBA00022984"/>
    </source>
</evidence>
<comment type="function">
    <text evidence="10">Involved in cell wall formation. Catalyzes the final step in the synthesis of UDP-N-acetylmuramoyl-pentapeptide, the precursor of murein.</text>
</comment>
<evidence type="ECO:0000313" key="14">
    <source>
        <dbReference type="EMBL" id="MDQ8194602.1"/>
    </source>
</evidence>
<comment type="caution">
    <text evidence="14">The sequence shown here is derived from an EMBL/GenBank/DDBJ whole genome shotgun (WGS) entry which is preliminary data.</text>
</comment>
<dbReference type="Gene3D" id="3.40.1190.10">
    <property type="entry name" value="Mur-like, catalytic domain"/>
    <property type="match status" value="1"/>
</dbReference>
<dbReference type="Gene3D" id="3.90.190.20">
    <property type="entry name" value="Mur ligase, C-terminal domain"/>
    <property type="match status" value="1"/>
</dbReference>
<dbReference type="Pfam" id="PF08245">
    <property type="entry name" value="Mur_ligase_M"/>
    <property type="match status" value="1"/>
</dbReference>
<reference evidence="14 15" key="1">
    <citation type="submission" date="2023-04" db="EMBL/GenBank/DDBJ databases">
        <title>A novel bacteria isolated from coastal sediment.</title>
        <authorList>
            <person name="Liu X.-J."/>
            <person name="Du Z.-J."/>
        </authorList>
    </citation>
    <scope>NUCLEOTIDE SEQUENCE [LARGE SCALE GENOMIC DNA]</scope>
    <source>
        <strain evidence="14 15">SDUM461004</strain>
    </source>
</reference>
<dbReference type="PANTHER" id="PTHR43024:SF1">
    <property type="entry name" value="UDP-N-ACETYLMURAMOYL-TRIPEPTIDE--D-ALANYL-D-ALANINE LIGASE"/>
    <property type="match status" value="1"/>
</dbReference>
<evidence type="ECO:0000259" key="11">
    <source>
        <dbReference type="Pfam" id="PF01225"/>
    </source>
</evidence>
<keyword evidence="3 10" id="KW-0132">Cell division</keyword>
<keyword evidence="4" id="KW-0547">Nucleotide-binding</keyword>
<dbReference type="InterPro" id="IPR035911">
    <property type="entry name" value="MurE/MurF_N"/>
</dbReference>
<evidence type="ECO:0000256" key="9">
    <source>
        <dbReference type="ARBA" id="ARBA00023316"/>
    </source>
</evidence>
<dbReference type="EMBL" id="JARXIC010000012">
    <property type="protein sequence ID" value="MDQ8194602.1"/>
    <property type="molecule type" value="Genomic_DNA"/>
</dbReference>
<keyword evidence="2 14" id="KW-0436">Ligase</keyword>
<protein>
    <recommendedName>
        <fullName evidence="10">UDP-N-acetylmuramoyl-tripeptide--D-alanyl-D-alanine ligase</fullName>
        <ecNumber evidence="10">6.3.2.10</ecNumber>
    </recommendedName>
</protein>
<evidence type="ECO:0000313" key="15">
    <source>
        <dbReference type="Proteomes" id="UP001243717"/>
    </source>
</evidence>
<evidence type="ECO:0000256" key="3">
    <source>
        <dbReference type="ARBA" id="ARBA00022618"/>
    </source>
</evidence>
<dbReference type="SUPFAM" id="SSF53623">
    <property type="entry name" value="MurD-like peptide ligases, catalytic domain"/>
    <property type="match status" value="1"/>
</dbReference>
<dbReference type="NCBIfam" id="TIGR01143">
    <property type="entry name" value="murF"/>
    <property type="match status" value="1"/>
</dbReference>
<comment type="catalytic activity">
    <reaction evidence="10">
        <text>D-alanyl-D-alanine + UDP-N-acetyl-alpha-D-muramoyl-L-alanyl-gamma-D-glutamyl-meso-2,6-diaminopimelate + ATP = UDP-N-acetyl-alpha-D-muramoyl-L-alanyl-gamma-D-glutamyl-meso-2,6-diaminopimeloyl-D-alanyl-D-alanine + ADP + phosphate + H(+)</text>
        <dbReference type="Rhea" id="RHEA:28374"/>
        <dbReference type="ChEBI" id="CHEBI:15378"/>
        <dbReference type="ChEBI" id="CHEBI:30616"/>
        <dbReference type="ChEBI" id="CHEBI:43474"/>
        <dbReference type="ChEBI" id="CHEBI:57822"/>
        <dbReference type="ChEBI" id="CHEBI:61386"/>
        <dbReference type="ChEBI" id="CHEBI:83905"/>
        <dbReference type="ChEBI" id="CHEBI:456216"/>
        <dbReference type="EC" id="6.3.2.10"/>
    </reaction>
</comment>
<dbReference type="InterPro" id="IPR051046">
    <property type="entry name" value="MurCDEF_CellWall_CoF430Synth"/>
</dbReference>